<proteinExistence type="predicted"/>
<evidence type="ECO:0000313" key="1">
    <source>
        <dbReference type="EMBL" id="TSA79544.1"/>
    </source>
</evidence>
<evidence type="ECO:0000313" key="2">
    <source>
        <dbReference type="Proteomes" id="UP000316092"/>
    </source>
</evidence>
<dbReference type="AlphaFoldDB" id="A0A553UH47"/>
<keyword evidence="1" id="KW-0378">Hydrolase</keyword>
<dbReference type="OrthoDB" id="2081270at2"/>
<gene>
    <name evidence="1" type="ORF">FNU79_17800</name>
</gene>
<keyword evidence="2" id="KW-1185">Reference proteome</keyword>
<dbReference type="RefSeq" id="WP_143722140.1">
    <property type="nucleotide sequence ID" value="NZ_VKDB01000040.1"/>
</dbReference>
<sequence length="351" mass="39196">MTIDSLTEAQRFPVAISKSNLTIYDSVTIGDPELWIPISELELLLDDGLRGVSLAGFAIRTRSKIVKEHICRILGYPMPKSFIKTQPRFPGQEFDVYVQKSNNLQIWNEEISPTRRYVIVSVSEDYTIRKVKVITGQMLAPLDTTGTLTSKYQASCILRAESTELITANDTAPISPLVDDTIQPADIDAPTDHPTRGKLLSIGSLYKILSPLVGQSFINLGIDQERNRGAELHKLVCEAIGYPRYQDNGQFPDIQHQLLEVKLQTSPTIDLGVVRPNDSAPLDVPMIQGVQVRHCDVRYAVFYAEIVNDRVVITHFFLSTGESFFERFPQFGGKVMNAKLQLPLPSGFFGV</sequence>
<comment type="caution">
    <text evidence="1">The sequence shown here is derived from an EMBL/GenBank/DDBJ whole genome shotgun (WGS) entry which is preliminary data.</text>
</comment>
<reference evidence="1 2" key="1">
    <citation type="submission" date="2019-07" db="EMBL/GenBank/DDBJ databases">
        <title>Deinococcus detaillus sp. nov., isolated from humus soil in Antarctica.</title>
        <authorList>
            <person name="Zhang K."/>
        </authorList>
    </citation>
    <scope>NUCLEOTIDE SEQUENCE [LARGE SCALE GENOMIC DNA]</scope>
    <source>
        <strain evidence="1 2">H1</strain>
    </source>
</reference>
<keyword evidence="1" id="KW-0540">Nuclease</keyword>
<protein>
    <submittedName>
        <fullName evidence="1">Restriction endonuclease</fullName>
    </submittedName>
</protein>
<organism evidence="1 2">
    <name type="scientific">Deinococcus detaillensis</name>
    <dbReference type="NCBI Taxonomy" id="2592048"/>
    <lineage>
        <taxon>Bacteria</taxon>
        <taxon>Thermotogati</taxon>
        <taxon>Deinococcota</taxon>
        <taxon>Deinococci</taxon>
        <taxon>Deinococcales</taxon>
        <taxon>Deinococcaceae</taxon>
        <taxon>Deinococcus</taxon>
    </lineage>
</organism>
<dbReference type="EMBL" id="VKDB01000040">
    <property type="protein sequence ID" value="TSA79544.1"/>
    <property type="molecule type" value="Genomic_DNA"/>
</dbReference>
<name>A0A553UH47_9DEIO</name>
<accession>A0A553UH47</accession>
<keyword evidence="1" id="KW-0255">Endonuclease</keyword>
<dbReference type="GO" id="GO:0004519">
    <property type="term" value="F:endonuclease activity"/>
    <property type="evidence" value="ECO:0007669"/>
    <property type="project" value="UniProtKB-KW"/>
</dbReference>
<dbReference type="Proteomes" id="UP000316092">
    <property type="component" value="Unassembled WGS sequence"/>
</dbReference>